<protein>
    <submittedName>
        <fullName evidence="3">Uncharacterized protein</fullName>
    </submittedName>
</protein>
<dbReference type="EMBL" id="RYZH01000024">
    <property type="protein sequence ID" value="RUL87195.1"/>
    <property type="molecule type" value="Genomic_DNA"/>
</dbReference>
<keyword evidence="4" id="KW-1185">Reference proteome</keyword>
<dbReference type="AlphaFoldDB" id="A0A432MJ17"/>
<evidence type="ECO:0000313" key="4">
    <source>
        <dbReference type="Proteomes" id="UP000280296"/>
    </source>
</evidence>
<dbReference type="RefSeq" id="WP_126725892.1">
    <property type="nucleotide sequence ID" value="NZ_RYZH01000024.1"/>
</dbReference>
<comment type="caution">
    <text evidence="3">The sequence shown here is derived from an EMBL/GenBank/DDBJ whole genome shotgun (WGS) entry which is preliminary data.</text>
</comment>
<evidence type="ECO:0000313" key="3">
    <source>
        <dbReference type="EMBL" id="RUL87195.1"/>
    </source>
</evidence>
<dbReference type="OrthoDB" id="290599at2"/>
<keyword evidence="1" id="KW-1133">Transmembrane helix</keyword>
<keyword evidence="2" id="KW-0732">Signal</keyword>
<gene>
    <name evidence="3" type="ORF">TsocGM_13275</name>
</gene>
<keyword evidence="1" id="KW-0812">Transmembrane</keyword>
<proteinExistence type="predicted"/>
<dbReference type="Proteomes" id="UP000280296">
    <property type="component" value="Unassembled WGS sequence"/>
</dbReference>
<sequence length="83" mass="8309">MRPSTWLLTAVLAGALCLGLSPSAPACPNCKDALAAQDPGGAGDVSAGYSRSILLMIAVPFVLFGSGTVAVVRLARKGGIPQL</sequence>
<keyword evidence="1" id="KW-0472">Membrane</keyword>
<accession>A0A432MJ17</accession>
<evidence type="ECO:0000256" key="2">
    <source>
        <dbReference type="SAM" id="SignalP"/>
    </source>
</evidence>
<name>A0A432MJ17_9BACT</name>
<feature type="signal peptide" evidence="2">
    <location>
        <begin position="1"/>
        <end position="26"/>
    </location>
</feature>
<reference evidence="3 4" key="2">
    <citation type="submission" date="2019-01" db="EMBL/GenBank/DDBJ databases">
        <title>Tautonia sociabilis, a novel thermotolerant planctomycete of Isosphaeraceae family, isolated from a 4000 m deep subterranean habitat.</title>
        <authorList>
            <person name="Kovaleva O.L."/>
            <person name="Elcheninov A.G."/>
            <person name="Van Heerden E."/>
            <person name="Toshchakov S.V."/>
            <person name="Novikov A."/>
            <person name="Bonch-Osmolovskaya E.A."/>
            <person name="Kublanov I.V."/>
        </authorList>
    </citation>
    <scope>NUCLEOTIDE SEQUENCE [LARGE SCALE GENOMIC DNA]</scope>
    <source>
        <strain evidence="3 4">GM2012</strain>
    </source>
</reference>
<reference evidence="3 4" key="1">
    <citation type="submission" date="2018-12" db="EMBL/GenBank/DDBJ databases">
        <authorList>
            <person name="Toschakov S.V."/>
        </authorList>
    </citation>
    <scope>NUCLEOTIDE SEQUENCE [LARGE SCALE GENOMIC DNA]</scope>
    <source>
        <strain evidence="3 4">GM2012</strain>
    </source>
</reference>
<feature type="chain" id="PRO_5019486198" evidence="2">
    <location>
        <begin position="27"/>
        <end position="83"/>
    </location>
</feature>
<organism evidence="3 4">
    <name type="scientific">Tautonia sociabilis</name>
    <dbReference type="NCBI Taxonomy" id="2080755"/>
    <lineage>
        <taxon>Bacteria</taxon>
        <taxon>Pseudomonadati</taxon>
        <taxon>Planctomycetota</taxon>
        <taxon>Planctomycetia</taxon>
        <taxon>Isosphaerales</taxon>
        <taxon>Isosphaeraceae</taxon>
        <taxon>Tautonia</taxon>
    </lineage>
</organism>
<feature type="transmembrane region" description="Helical" evidence="1">
    <location>
        <begin position="53"/>
        <end position="75"/>
    </location>
</feature>
<evidence type="ECO:0000256" key="1">
    <source>
        <dbReference type="SAM" id="Phobius"/>
    </source>
</evidence>